<feature type="domain" description="Fatty acid desaturase" evidence="1">
    <location>
        <begin position="69"/>
        <end position="333"/>
    </location>
</feature>
<dbReference type="Proteomes" id="UP000191039">
    <property type="component" value="Unassembled WGS sequence"/>
</dbReference>
<dbReference type="InterPro" id="IPR005804">
    <property type="entry name" value="FA_desaturase_dom"/>
</dbReference>
<comment type="caution">
    <text evidence="2">The sequence shown here is derived from an EMBL/GenBank/DDBJ whole genome shotgun (WGS) entry which is preliminary data.</text>
</comment>
<keyword evidence="5" id="KW-1185">Reference proteome</keyword>
<sequence length="367" mass="42192">MAIADVPSYLHLTDADVEEIAYELDVIRRDIEDSLGAKDAAYIRRVIHFQRALDVAARLTIAGSKSKAGWLLGTGALAYAKSIENMELGHNISHGQWDWMNDPEIHSNTWEWDMVGDSAQWRYSHNYRHHVYSNVLGMDEDIGYRLHRVTTDQQWRPVHLATPLRNLVLAAMFEWGIALHGLHSEKLRGESSDAPAAEKRKFRAKIVRQLAKDYVFLPALSLRRWRRTFAANFTANVVRNLWVYVNIICGHIPDGAETFDPAVLKDETKGEWYLRQMLGTANYEVSPLVALSGGHLCYQIEHHLFPDLPSNRLAEVSVRVRELCEKYDLPYNSASLGRQYFRTQRTIHGLAFPDWVVRLVRRRSSCR</sequence>
<protein>
    <submittedName>
        <fullName evidence="2">Acyl-CoA desaturase</fullName>
    </submittedName>
</protein>
<evidence type="ECO:0000313" key="4">
    <source>
        <dbReference type="Proteomes" id="UP000191039"/>
    </source>
</evidence>
<evidence type="ECO:0000313" key="3">
    <source>
        <dbReference type="EMBL" id="PEG55535.1"/>
    </source>
</evidence>
<dbReference type="PANTHER" id="PTHR19353">
    <property type="entry name" value="FATTY ACID DESATURASE 2"/>
    <property type="match status" value="1"/>
</dbReference>
<dbReference type="STRING" id="1801.BRW64_21830"/>
<dbReference type="Proteomes" id="UP000220340">
    <property type="component" value="Unassembled WGS sequence"/>
</dbReference>
<dbReference type="AlphaFoldDB" id="A0A1Q4H7Q1"/>
<evidence type="ECO:0000313" key="5">
    <source>
        <dbReference type="Proteomes" id="UP000220340"/>
    </source>
</evidence>
<dbReference type="GO" id="GO:0016020">
    <property type="term" value="C:membrane"/>
    <property type="evidence" value="ECO:0007669"/>
    <property type="project" value="TreeGrafter"/>
</dbReference>
<dbReference type="GO" id="GO:0008610">
    <property type="term" value="P:lipid biosynthetic process"/>
    <property type="evidence" value="ECO:0007669"/>
    <property type="project" value="UniProtKB-ARBA"/>
</dbReference>
<dbReference type="OrthoDB" id="104711at2"/>
<dbReference type="Pfam" id="PF00487">
    <property type="entry name" value="FA_desaturase"/>
    <property type="match status" value="1"/>
</dbReference>
<dbReference type="GO" id="GO:0016717">
    <property type="term" value="F:oxidoreductase activity, acting on paired donors, with oxidation of a pair of donors resulting in the reduction of molecular oxygen to two molecules of water"/>
    <property type="evidence" value="ECO:0007669"/>
    <property type="project" value="TreeGrafter"/>
</dbReference>
<dbReference type="RefSeq" id="WP_073858622.1">
    <property type="nucleotide sequence ID" value="NZ_BAAATC010000014.1"/>
</dbReference>
<evidence type="ECO:0000259" key="1">
    <source>
        <dbReference type="Pfam" id="PF00487"/>
    </source>
</evidence>
<reference evidence="2 4" key="1">
    <citation type="submission" date="2016-09" db="EMBL/GenBank/DDBJ databases">
        <title>genome sequences of unsequenced Mycobacteria.</title>
        <authorList>
            <person name="Greninger A.L."/>
            <person name="Jerome K.R."/>
            <person name="Mcnair B."/>
            <person name="Wallis C."/>
            <person name="Fang F."/>
        </authorList>
    </citation>
    <scope>NUCLEOTIDE SEQUENCE [LARGE SCALE GENOMIC DNA]</scope>
    <source>
        <strain evidence="2 4">BM1</strain>
    </source>
</reference>
<gene>
    <name evidence="2" type="ORF">BV510_10160</name>
    <name evidence="3" type="ORF">CRI78_06165</name>
</gene>
<dbReference type="PANTHER" id="PTHR19353:SF19">
    <property type="entry name" value="DELTA(5) FATTY ACID DESATURASE C-RELATED"/>
    <property type="match status" value="1"/>
</dbReference>
<organism evidence="2 4">
    <name type="scientific">Mycolicibacterium diernhoferi</name>
    <dbReference type="NCBI Taxonomy" id="1801"/>
    <lineage>
        <taxon>Bacteria</taxon>
        <taxon>Bacillati</taxon>
        <taxon>Actinomycetota</taxon>
        <taxon>Actinomycetes</taxon>
        <taxon>Mycobacteriales</taxon>
        <taxon>Mycobacteriaceae</taxon>
        <taxon>Mycolicibacterium</taxon>
    </lineage>
</organism>
<evidence type="ECO:0000313" key="2">
    <source>
        <dbReference type="EMBL" id="OPE54471.1"/>
    </source>
</evidence>
<dbReference type="CDD" id="cd03506">
    <property type="entry name" value="Delta6-FADS-like"/>
    <property type="match status" value="1"/>
</dbReference>
<dbReference type="EMBL" id="PDCR01000006">
    <property type="protein sequence ID" value="PEG55535.1"/>
    <property type="molecule type" value="Genomic_DNA"/>
</dbReference>
<reference evidence="3 5" key="2">
    <citation type="submission" date="2017-10" db="EMBL/GenBank/DDBJ databases">
        <title>The new phylogeny of genus Mycobacterium.</title>
        <authorList>
            <person name="Tortoli E."/>
            <person name="Trovato A."/>
            <person name="Cirillo D.M."/>
        </authorList>
    </citation>
    <scope>NUCLEOTIDE SEQUENCE [LARGE SCALE GENOMIC DNA]</scope>
    <source>
        <strain evidence="3 5">IP141170001</strain>
    </source>
</reference>
<proteinExistence type="predicted"/>
<dbReference type="EMBL" id="MIJD01000084">
    <property type="protein sequence ID" value="OPE54471.1"/>
    <property type="molecule type" value="Genomic_DNA"/>
</dbReference>
<dbReference type="InterPro" id="IPR012171">
    <property type="entry name" value="Fatty_acid_desaturase"/>
</dbReference>
<accession>A0A1Q4H7Q1</accession>
<name>A0A1Q4H7Q1_9MYCO</name>